<dbReference type="AlphaFoldDB" id="A0A6B4JPD6"/>
<accession>A0A6B4JPD6</accession>
<dbReference type="Pfam" id="PF05065">
    <property type="entry name" value="Phage_capsid"/>
    <property type="match status" value="1"/>
</dbReference>
<dbReference type="EMBL" id="SXFB01000005">
    <property type="protein sequence ID" value="NFV26331.1"/>
    <property type="molecule type" value="Genomic_DNA"/>
</dbReference>
<dbReference type="SUPFAM" id="SSF56563">
    <property type="entry name" value="Major capsid protein gp5"/>
    <property type="match status" value="1"/>
</dbReference>
<dbReference type="Gene3D" id="3.30.2320.10">
    <property type="entry name" value="hypothetical protein PF0899 domain"/>
    <property type="match status" value="1"/>
</dbReference>
<feature type="domain" description="Phage capsid-like C-terminal" evidence="2">
    <location>
        <begin position="135"/>
        <end position="396"/>
    </location>
</feature>
<dbReference type="Gene3D" id="3.30.2400.10">
    <property type="entry name" value="Major capsid protein gp5"/>
    <property type="match status" value="1"/>
</dbReference>
<evidence type="ECO:0000256" key="1">
    <source>
        <dbReference type="ARBA" id="ARBA00004328"/>
    </source>
</evidence>
<evidence type="ECO:0000313" key="3">
    <source>
        <dbReference type="EMBL" id="NFV26331.1"/>
    </source>
</evidence>
<comment type="subcellular location">
    <subcellularLocation>
        <location evidence="1">Virion</location>
    </subcellularLocation>
</comment>
<sequence length="401" mass="43984">MDRATRALLQEINAKKEEVRQLANENKIKEATKAKSELVNLQAKFDAIFDLDEEARENVKGKIKNGKMINITDGFGYLKHGEIFNKGDRLIDSIVKDEETKYLDLGKYIKGAITGSWENASNELEQFKALSTGTGKILIPTTLSADVIDLARNKSVIFGGGVPLIKMESNNITIGKVKASPEFAFKKEGEKVTPSEMTFEGVELKSKTAYGLMKVTLEVLHSAQNLSSIIRNSMAQSIANMIDKACLFGNGDIEPNGILNNEDINIIEATNIGYIDYVKAVGAIRKNNGEPTTMVINSDIDERLNLLTDNNGNPLGIPKVIDNLDRLVSNQMPNKGGNSNNESTSMVFDPLACLVGMQVPIGIEISREQGFEDGTVLLRIYSMLDVAVVQAKNISKIIKQI</sequence>
<evidence type="ECO:0000259" key="2">
    <source>
        <dbReference type="Pfam" id="PF05065"/>
    </source>
</evidence>
<dbReference type="InterPro" id="IPR054612">
    <property type="entry name" value="Phage_capsid-like_C"/>
</dbReference>
<reference evidence="3 4" key="1">
    <citation type="submission" date="2019-04" db="EMBL/GenBank/DDBJ databases">
        <title>Genome sequencing of Clostridium botulinum Groups I-IV and Clostridium butyricum.</title>
        <authorList>
            <person name="Brunt J."/>
            <person name="Van Vliet A.H.M."/>
            <person name="Stringer S.C."/>
            <person name="Carter A.T."/>
            <person name="Peck M.W."/>
        </authorList>
    </citation>
    <scope>NUCLEOTIDE SEQUENCE [LARGE SCALE GENOMIC DNA]</scope>
    <source>
        <strain evidence="3 4">BL81</strain>
    </source>
</reference>
<comment type="caution">
    <text evidence="3">The sequence shown here is derived from an EMBL/GenBank/DDBJ whole genome shotgun (WGS) entry which is preliminary data.</text>
</comment>
<dbReference type="NCBIfam" id="TIGR01554">
    <property type="entry name" value="major_cap_HK97"/>
    <property type="match status" value="1"/>
</dbReference>
<gene>
    <name evidence="3" type="ORF">FDG31_09120</name>
</gene>
<evidence type="ECO:0000313" key="4">
    <source>
        <dbReference type="Proteomes" id="UP000486903"/>
    </source>
</evidence>
<dbReference type="InterPro" id="IPR024455">
    <property type="entry name" value="Phage_capsid"/>
</dbReference>
<proteinExistence type="predicted"/>
<name>A0A6B4JPD6_CLOBO</name>
<organism evidence="3 4">
    <name type="scientific">Clostridium botulinum</name>
    <dbReference type="NCBI Taxonomy" id="1491"/>
    <lineage>
        <taxon>Bacteria</taxon>
        <taxon>Bacillati</taxon>
        <taxon>Bacillota</taxon>
        <taxon>Clostridia</taxon>
        <taxon>Eubacteriales</taxon>
        <taxon>Clostridiaceae</taxon>
        <taxon>Clostridium</taxon>
    </lineage>
</organism>
<dbReference type="Proteomes" id="UP000486903">
    <property type="component" value="Unassembled WGS sequence"/>
</dbReference>
<dbReference type="RefSeq" id="WP_003369371.1">
    <property type="nucleotide sequence ID" value="NZ_JACBBA010000006.1"/>
</dbReference>
<protein>
    <submittedName>
        <fullName evidence="3">Phage major capsid protein</fullName>
    </submittedName>
</protein>